<dbReference type="PIRSF" id="PIRSF010606">
    <property type="entry name" value="Spore_coat_CotJB"/>
    <property type="match status" value="1"/>
</dbReference>
<evidence type="ECO:0000313" key="2">
    <source>
        <dbReference type="EMBL" id="RPF43060.1"/>
    </source>
</evidence>
<dbReference type="InterPro" id="IPR024207">
    <property type="entry name" value="CotJB_dom"/>
</dbReference>
<dbReference type="EMBL" id="RKRE01000003">
    <property type="protein sequence ID" value="RPF43060.1"/>
    <property type="molecule type" value="Genomic_DNA"/>
</dbReference>
<keyword evidence="2" id="KW-0946">Virion</keyword>
<dbReference type="RefSeq" id="WP_123931909.1">
    <property type="nucleotide sequence ID" value="NZ_RKRE01000003.1"/>
</dbReference>
<reference evidence="2 3" key="1">
    <citation type="submission" date="2018-11" db="EMBL/GenBank/DDBJ databases">
        <title>Genomic Encyclopedia of Type Strains, Phase IV (KMG-IV): sequencing the most valuable type-strain genomes for metagenomic binning, comparative biology and taxonomic classification.</title>
        <authorList>
            <person name="Goeker M."/>
        </authorList>
    </citation>
    <scope>NUCLEOTIDE SEQUENCE [LARGE SCALE GENOMIC DNA]</scope>
    <source>
        <strain evidence="2 3">DSM 102936</strain>
    </source>
</reference>
<comment type="caution">
    <text evidence="2">The sequence shown here is derived from an EMBL/GenBank/DDBJ whole genome shotgun (WGS) entry which is preliminary data.</text>
</comment>
<dbReference type="OrthoDB" id="9804099at2"/>
<dbReference type="InterPro" id="IPR016571">
    <property type="entry name" value="Spore_coat_assembly_CotJB"/>
</dbReference>
<feature type="domain" description="Protein CotJB" evidence="1">
    <location>
        <begin position="7"/>
        <end position="82"/>
    </location>
</feature>
<name>A0A3N5AGT1_9THEO</name>
<dbReference type="Proteomes" id="UP000282654">
    <property type="component" value="Unassembled WGS sequence"/>
</dbReference>
<protein>
    <submittedName>
        <fullName evidence="2">Spore coat protein JB</fullName>
    </submittedName>
</protein>
<proteinExistence type="predicted"/>
<keyword evidence="2" id="KW-0167">Capsid protein</keyword>
<gene>
    <name evidence="2" type="ORF">EDD75_2179</name>
</gene>
<evidence type="ECO:0000259" key="1">
    <source>
        <dbReference type="Pfam" id="PF12652"/>
    </source>
</evidence>
<keyword evidence="3" id="KW-1185">Reference proteome</keyword>
<sequence>MPYEQAELLKKIQAVEFCATELTLYLDTHPDDAAALSDYNRFAGELAALKKEYTEKYGPLCVFGHERAEPSWKWVEQPWPWEIEY</sequence>
<dbReference type="AlphaFoldDB" id="A0A3N5AGT1"/>
<dbReference type="Pfam" id="PF12652">
    <property type="entry name" value="CotJB"/>
    <property type="match status" value="1"/>
</dbReference>
<organism evidence="2 3">
    <name type="scientific">Thermodesulfitimonas autotrophica</name>
    <dbReference type="NCBI Taxonomy" id="1894989"/>
    <lineage>
        <taxon>Bacteria</taxon>
        <taxon>Bacillati</taxon>
        <taxon>Bacillota</taxon>
        <taxon>Clostridia</taxon>
        <taxon>Thermoanaerobacterales</taxon>
        <taxon>Thermoanaerobacteraceae</taxon>
        <taxon>Thermodesulfitimonas</taxon>
    </lineage>
</organism>
<accession>A0A3N5AGT1</accession>
<evidence type="ECO:0000313" key="3">
    <source>
        <dbReference type="Proteomes" id="UP000282654"/>
    </source>
</evidence>